<dbReference type="Gene3D" id="1.10.287.130">
    <property type="match status" value="1"/>
</dbReference>
<evidence type="ECO:0000259" key="4">
    <source>
        <dbReference type="PROSITE" id="PS50110"/>
    </source>
</evidence>
<dbReference type="PANTHER" id="PTHR44591:SF3">
    <property type="entry name" value="RESPONSE REGULATORY DOMAIN-CONTAINING PROTEIN"/>
    <property type="match status" value="1"/>
</dbReference>
<dbReference type="InterPro" id="IPR036890">
    <property type="entry name" value="HATPase_C_sf"/>
</dbReference>
<dbReference type="Pfam" id="PF00072">
    <property type="entry name" value="Response_reg"/>
    <property type="match status" value="1"/>
</dbReference>
<keyword evidence="6" id="KW-1185">Reference proteome</keyword>
<feature type="compositionally biased region" description="Low complexity" evidence="3">
    <location>
        <begin position="31"/>
        <end position="46"/>
    </location>
</feature>
<protein>
    <submittedName>
        <fullName evidence="5">Response regulator</fullName>
    </submittedName>
</protein>
<dbReference type="SUPFAM" id="SSF55874">
    <property type="entry name" value="ATPase domain of HSP90 chaperone/DNA topoisomerase II/histidine kinase"/>
    <property type="match status" value="1"/>
</dbReference>
<dbReference type="EMBL" id="JAXIVS010000002">
    <property type="protein sequence ID" value="MDY7226016.1"/>
    <property type="molecule type" value="Genomic_DNA"/>
</dbReference>
<dbReference type="Gene3D" id="3.30.450.40">
    <property type="match status" value="1"/>
</dbReference>
<dbReference type="Gene3D" id="3.30.565.10">
    <property type="entry name" value="Histidine kinase-like ATPase, C-terminal domain"/>
    <property type="match status" value="1"/>
</dbReference>
<proteinExistence type="predicted"/>
<dbReference type="RefSeq" id="WP_321544738.1">
    <property type="nucleotide sequence ID" value="NZ_JAXIVS010000002.1"/>
</dbReference>
<dbReference type="SUPFAM" id="SSF52172">
    <property type="entry name" value="CheY-like"/>
    <property type="match status" value="1"/>
</dbReference>
<feature type="region of interest" description="Disordered" evidence="3">
    <location>
        <begin position="24"/>
        <end position="48"/>
    </location>
</feature>
<evidence type="ECO:0000256" key="2">
    <source>
        <dbReference type="PROSITE-ProRule" id="PRU00169"/>
    </source>
</evidence>
<reference evidence="5 6" key="1">
    <citation type="submission" date="2023-12" db="EMBL/GenBank/DDBJ databases">
        <title>the genome sequence of Hyalangium sp. s54d21.</title>
        <authorList>
            <person name="Zhang X."/>
        </authorList>
    </citation>
    <scope>NUCLEOTIDE SEQUENCE [LARGE SCALE GENOMIC DNA]</scope>
    <source>
        <strain evidence="6">s54d21</strain>
    </source>
</reference>
<dbReference type="Proteomes" id="UP001291309">
    <property type="component" value="Unassembled WGS sequence"/>
</dbReference>
<dbReference type="Gene3D" id="3.40.50.2300">
    <property type="match status" value="1"/>
</dbReference>
<dbReference type="InterPro" id="IPR011006">
    <property type="entry name" value="CheY-like_superfamily"/>
</dbReference>
<evidence type="ECO:0000256" key="3">
    <source>
        <dbReference type="SAM" id="MobiDB-lite"/>
    </source>
</evidence>
<dbReference type="SUPFAM" id="SSF55781">
    <property type="entry name" value="GAF domain-like"/>
    <property type="match status" value="1"/>
</dbReference>
<evidence type="ECO:0000256" key="1">
    <source>
        <dbReference type="ARBA" id="ARBA00022553"/>
    </source>
</evidence>
<gene>
    <name evidence="5" type="ORF">SYV04_06460</name>
</gene>
<dbReference type="PANTHER" id="PTHR44591">
    <property type="entry name" value="STRESS RESPONSE REGULATOR PROTEIN 1"/>
    <property type="match status" value="1"/>
</dbReference>
<dbReference type="InterPro" id="IPR029016">
    <property type="entry name" value="GAF-like_dom_sf"/>
</dbReference>
<dbReference type="InterPro" id="IPR050595">
    <property type="entry name" value="Bact_response_regulator"/>
</dbReference>
<dbReference type="PROSITE" id="PS50110">
    <property type="entry name" value="RESPONSE_REGULATORY"/>
    <property type="match status" value="1"/>
</dbReference>
<name>A0ABU5GY62_9BACT</name>
<evidence type="ECO:0000313" key="5">
    <source>
        <dbReference type="EMBL" id="MDY7226016.1"/>
    </source>
</evidence>
<keyword evidence="1 2" id="KW-0597">Phosphoprotein</keyword>
<sequence length="615" mass="66333">MEVNLKVHRGVQLQDAAVVGSLQESWQAGPSGSTASRGASTTGSRRSLQELAPAGSISVLVIDDEPDMREMLSFSLPSTEFEVVTADGGRAAVELLGTRRFDVAITDLKMPGMNGVETVSALRQLDPDMEVIVATGYASLETALACMKHGAYDYIRKPYDIAELRHLIMRAVEKRRLRSLVPLYEVSCALLSLRTRSEVLTHLGELTLDLIPHQAFRLLLPEPGTDELSICNSSDGLELSPAVLRELARRAIDGQEPVSVTQTSRDWPFATVSRLGAALAYSLQVGDAPAGCLILLRGVGQPLFSISELQRGSLFAAQLALALETARLNGELEARVKDLEATREELVKAEKLAAVGKLAAGLTHELSNPLAFTKASFHSLSAYSRAVNSLWTVTRDVAAELARRDDPHSAELARKLLTVGGAETETSIQDAQDAAADAVDGIRRVEELLIELRALSGGSPVSPVERVDVVALLGAWKGEGTLPRPVRVEDAEPIYARVGRGDLQASLGRILDFLCETPGARDEGAPALVLRVGHEAGRPCIWLEDPLLELSEALRAELFDPRIQVDARRGRTMRLNLGLALAWRLLSRMGADLSVTPGAVRGTVFRLMLPATEQA</sequence>
<comment type="caution">
    <text evidence="5">The sequence shown here is derived from an EMBL/GenBank/DDBJ whole genome shotgun (WGS) entry which is preliminary data.</text>
</comment>
<dbReference type="SMART" id="SM00448">
    <property type="entry name" value="REC"/>
    <property type="match status" value="1"/>
</dbReference>
<accession>A0ABU5GY62</accession>
<dbReference type="InterPro" id="IPR001789">
    <property type="entry name" value="Sig_transdc_resp-reg_receiver"/>
</dbReference>
<feature type="domain" description="Response regulatory" evidence="4">
    <location>
        <begin position="58"/>
        <end position="172"/>
    </location>
</feature>
<evidence type="ECO:0000313" key="6">
    <source>
        <dbReference type="Proteomes" id="UP001291309"/>
    </source>
</evidence>
<dbReference type="CDD" id="cd17536">
    <property type="entry name" value="REC_YesN-like"/>
    <property type="match status" value="1"/>
</dbReference>
<feature type="modified residue" description="4-aspartylphosphate" evidence="2">
    <location>
        <position position="107"/>
    </location>
</feature>
<organism evidence="5 6">
    <name type="scientific">Hyalangium rubrum</name>
    <dbReference type="NCBI Taxonomy" id="3103134"/>
    <lineage>
        <taxon>Bacteria</taxon>
        <taxon>Pseudomonadati</taxon>
        <taxon>Myxococcota</taxon>
        <taxon>Myxococcia</taxon>
        <taxon>Myxococcales</taxon>
        <taxon>Cystobacterineae</taxon>
        <taxon>Archangiaceae</taxon>
        <taxon>Hyalangium</taxon>
    </lineage>
</organism>